<organism evidence="7 8">
    <name type="scientific">Corynebacterium halotolerans YIM 70093 = DSM 44683</name>
    <dbReference type="NCBI Taxonomy" id="1121362"/>
    <lineage>
        <taxon>Bacteria</taxon>
        <taxon>Bacillati</taxon>
        <taxon>Actinomycetota</taxon>
        <taxon>Actinomycetes</taxon>
        <taxon>Mycobacteriales</taxon>
        <taxon>Corynebacteriaceae</taxon>
        <taxon>Corynebacterium</taxon>
    </lineage>
</organism>
<keyword evidence="4" id="KW-0812">Transmembrane</keyword>
<dbReference type="HOGENOM" id="CLU_087859_1_1_11"/>
<dbReference type="RefSeq" id="WP_015401054.1">
    <property type="nucleotide sequence ID" value="NC_020302.1"/>
</dbReference>
<feature type="compositionally biased region" description="Low complexity" evidence="3">
    <location>
        <begin position="139"/>
        <end position="175"/>
    </location>
</feature>
<keyword evidence="2" id="KW-0186">Copper</keyword>
<dbReference type="InterPro" id="IPR014755">
    <property type="entry name" value="Cu-Rt/internalin_Ig-like"/>
</dbReference>
<evidence type="ECO:0000313" key="8">
    <source>
        <dbReference type="Proteomes" id="UP000011723"/>
    </source>
</evidence>
<evidence type="ECO:0000256" key="5">
    <source>
        <dbReference type="SAM" id="SignalP"/>
    </source>
</evidence>
<evidence type="ECO:0000256" key="2">
    <source>
        <dbReference type="ARBA" id="ARBA00023008"/>
    </source>
</evidence>
<feature type="signal peptide" evidence="5">
    <location>
        <begin position="1"/>
        <end position="31"/>
    </location>
</feature>
<dbReference type="SUPFAM" id="SSF81296">
    <property type="entry name" value="E set domains"/>
    <property type="match status" value="1"/>
</dbReference>
<dbReference type="GO" id="GO:0046688">
    <property type="term" value="P:response to copper ion"/>
    <property type="evidence" value="ECO:0007669"/>
    <property type="project" value="InterPro"/>
</dbReference>
<feature type="transmembrane region" description="Helical" evidence="4">
    <location>
        <begin position="190"/>
        <end position="211"/>
    </location>
</feature>
<dbReference type="eggNOG" id="COG2372">
    <property type="taxonomic scope" value="Bacteria"/>
</dbReference>
<dbReference type="Gene3D" id="2.60.40.1220">
    <property type="match status" value="1"/>
</dbReference>
<protein>
    <recommendedName>
        <fullName evidence="6">CopC domain-containing protein</fullName>
    </recommendedName>
</protein>
<feature type="chain" id="PRO_5004016581" description="CopC domain-containing protein" evidence="5">
    <location>
        <begin position="32"/>
        <end position="219"/>
    </location>
</feature>
<evidence type="ECO:0000259" key="6">
    <source>
        <dbReference type="Pfam" id="PF04234"/>
    </source>
</evidence>
<feature type="domain" description="CopC" evidence="6">
    <location>
        <begin position="32"/>
        <end position="128"/>
    </location>
</feature>
<accession>M1NYQ4</accession>
<evidence type="ECO:0000313" key="7">
    <source>
        <dbReference type="EMBL" id="AGF72635.1"/>
    </source>
</evidence>
<dbReference type="InterPro" id="IPR007348">
    <property type="entry name" value="CopC_dom"/>
</dbReference>
<keyword evidence="1 5" id="KW-0732">Signal</keyword>
<proteinExistence type="predicted"/>
<reference evidence="7 8" key="1">
    <citation type="journal article" date="2012" name="Stand. Genomic Sci.">
        <title>Genome sequence of the halotolerant bacterium Corynebacterium halotolerans type strain YIM 70093(T) (= DSM 44683(T)).</title>
        <authorList>
            <person name="Ruckert C."/>
            <person name="Albersmeier A."/>
            <person name="Al-Dilaimi A."/>
            <person name="Niehaus K."/>
            <person name="Szczepanowski R."/>
            <person name="Kalinowski J."/>
        </authorList>
    </citation>
    <scope>NUCLEOTIDE SEQUENCE [LARGE SCALE GENOMIC DNA]</scope>
    <source>
        <strain evidence="7">YIM 70093</strain>
    </source>
</reference>
<evidence type="ECO:0000256" key="4">
    <source>
        <dbReference type="SAM" id="Phobius"/>
    </source>
</evidence>
<gene>
    <name evidence="7" type="ORF">A605_08165</name>
</gene>
<dbReference type="PATRIC" id="fig|1121362.3.peg.1649"/>
<dbReference type="Pfam" id="PF04234">
    <property type="entry name" value="CopC"/>
    <property type="match status" value="1"/>
</dbReference>
<dbReference type="GO" id="GO:0005507">
    <property type="term" value="F:copper ion binding"/>
    <property type="evidence" value="ECO:0007669"/>
    <property type="project" value="InterPro"/>
</dbReference>
<dbReference type="InterPro" id="IPR014756">
    <property type="entry name" value="Ig_E-set"/>
</dbReference>
<feature type="region of interest" description="Disordered" evidence="3">
    <location>
        <begin position="131"/>
        <end position="185"/>
    </location>
</feature>
<sequence length="219" mass="22356">MIIPRTLQRPALAALAAAGAVTIAAAPAALAHDVVVSGDPADGAVVEEFPRSIELEFSGIPREGFSTVAVTEQDSGELLYSGEPTIDGQMVTLELPEDVTGGPGEYTVGFQITSSDGHATRGMTTFTVAGDEQSPEAGAEPTNNPDNTDNTDTAATAENVDTPDTTDTTETADTAETAEDTDGGLLSGPLAWVVGAVGILAILGVIIMMIAKGRNTPQE</sequence>
<dbReference type="Proteomes" id="UP000011723">
    <property type="component" value="Chromosome"/>
</dbReference>
<dbReference type="STRING" id="1121362.A605_08165"/>
<evidence type="ECO:0000256" key="1">
    <source>
        <dbReference type="ARBA" id="ARBA00022729"/>
    </source>
</evidence>
<dbReference type="OrthoDB" id="5242236at2"/>
<dbReference type="KEGG" id="chn:A605_08165"/>
<name>M1NYQ4_9CORY</name>
<keyword evidence="4" id="KW-1133">Transmembrane helix</keyword>
<dbReference type="GO" id="GO:0042597">
    <property type="term" value="C:periplasmic space"/>
    <property type="evidence" value="ECO:0007669"/>
    <property type="project" value="InterPro"/>
</dbReference>
<keyword evidence="4" id="KW-0472">Membrane</keyword>
<dbReference type="AlphaFoldDB" id="M1NYQ4"/>
<dbReference type="EMBL" id="CP003697">
    <property type="protein sequence ID" value="AGF72635.1"/>
    <property type="molecule type" value="Genomic_DNA"/>
</dbReference>
<evidence type="ECO:0000256" key="3">
    <source>
        <dbReference type="SAM" id="MobiDB-lite"/>
    </source>
</evidence>
<keyword evidence="8" id="KW-1185">Reference proteome</keyword>